<accession>B4JMT4</accession>
<dbReference type="Pfam" id="PF06110">
    <property type="entry name" value="TXD17-like_Trx"/>
    <property type="match status" value="1"/>
</dbReference>
<dbReference type="Proteomes" id="UP000001070">
    <property type="component" value="Unassembled WGS sequence"/>
</dbReference>
<dbReference type="SUPFAM" id="SSF52833">
    <property type="entry name" value="Thioredoxin-like"/>
    <property type="match status" value="1"/>
</dbReference>
<name>B4JMT4_DROGR</name>
<dbReference type="OrthoDB" id="78947at2759"/>
<protein>
    <recommendedName>
        <fullName evidence="1">Thioredoxin domain-containing protein 17</fullName>
    </recommendedName>
</protein>
<dbReference type="InParanoid" id="B4JMT4"/>
<dbReference type="FunCoup" id="B4JMT4">
    <property type="interactions" value="151"/>
</dbReference>
<dbReference type="KEGG" id="dgr:6565712"/>
<reference evidence="3 4" key="1">
    <citation type="journal article" date="2007" name="Nature">
        <title>Evolution of genes and genomes on the Drosophila phylogeny.</title>
        <authorList>
            <consortium name="Drosophila 12 Genomes Consortium"/>
            <person name="Clark A.G."/>
            <person name="Eisen M.B."/>
            <person name="Smith D.R."/>
            <person name="Bergman C.M."/>
            <person name="Oliver B."/>
            <person name="Markow T.A."/>
            <person name="Kaufman T.C."/>
            <person name="Kellis M."/>
            <person name="Gelbart W."/>
            <person name="Iyer V.N."/>
            <person name="Pollard D.A."/>
            <person name="Sackton T.B."/>
            <person name="Larracuente A.M."/>
            <person name="Singh N.D."/>
            <person name="Abad J.P."/>
            <person name="Abt D.N."/>
            <person name="Adryan B."/>
            <person name="Aguade M."/>
            <person name="Akashi H."/>
            <person name="Anderson W.W."/>
            <person name="Aquadro C.F."/>
            <person name="Ardell D.H."/>
            <person name="Arguello R."/>
            <person name="Artieri C.G."/>
            <person name="Barbash D.A."/>
            <person name="Barker D."/>
            <person name="Barsanti P."/>
            <person name="Batterham P."/>
            <person name="Batzoglou S."/>
            <person name="Begun D."/>
            <person name="Bhutkar A."/>
            <person name="Blanco E."/>
            <person name="Bosak S.A."/>
            <person name="Bradley R.K."/>
            <person name="Brand A.D."/>
            <person name="Brent M.R."/>
            <person name="Brooks A.N."/>
            <person name="Brown R.H."/>
            <person name="Butlin R.K."/>
            <person name="Caggese C."/>
            <person name="Calvi B.R."/>
            <person name="Bernardo de Carvalho A."/>
            <person name="Caspi A."/>
            <person name="Castrezana S."/>
            <person name="Celniker S.E."/>
            <person name="Chang J.L."/>
            <person name="Chapple C."/>
            <person name="Chatterji S."/>
            <person name="Chinwalla A."/>
            <person name="Civetta A."/>
            <person name="Clifton S.W."/>
            <person name="Comeron J.M."/>
            <person name="Costello J.C."/>
            <person name="Coyne J.A."/>
            <person name="Daub J."/>
            <person name="David R.G."/>
            <person name="Delcher A.L."/>
            <person name="Delehaunty K."/>
            <person name="Do C.B."/>
            <person name="Ebling H."/>
            <person name="Edwards K."/>
            <person name="Eickbush T."/>
            <person name="Evans J.D."/>
            <person name="Filipski A."/>
            <person name="Findeiss S."/>
            <person name="Freyhult E."/>
            <person name="Fulton L."/>
            <person name="Fulton R."/>
            <person name="Garcia A.C."/>
            <person name="Gardiner A."/>
            <person name="Garfield D.A."/>
            <person name="Garvin B.E."/>
            <person name="Gibson G."/>
            <person name="Gilbert D."/>
            <person name="Gnerre S."/>
            <person name="Godfrey J."/>
            <person name="Good R."/>
            <person name="Gotea V."/>
            <person name="Gravely B."/>
            <person name="Greenberg A.J."/>
            <person name="Griffiths-Jones S."/>
            <person name="Gross S."/>
            <person name="Guigo R."/>
            <person name="Gustafson E.A."/>
            <person name="Haerty W."/>
            <person name="Hahn M.W."/>
            <person name="Halligan D.L."/>
            <person name="Halpern A.L."/>
            <person name="Halter G.M."/>
            <person name="Han M.V."/>
            <person name="Heger A."/>
            <person name="Hillier L."/>
            <person name="Hinrichs A.S."/>
            <person name="Holmes I."/>
            <person name="Hoskins R.A."/>
            <person name="Hubisz M.J."/>
            <person name="Hultmark D."/>
            <person name="Huntley M.A."/>
            <person name="Jaffe D.B."/>
            <person name="Jagadeeshan S."/>
            <person name="Jeck W.R."/>
            <person name="Johnson J."/>
            <person name="Jones C.D."/>
            <person name="Jordan W.C."/>
            <person name="Karpen G.H."/>
            <person name="Kataoka E."/>
            <person name="Keightley P.D."/>
            <person name="Kheradpour P."/>
            <person name="Kirkness E.F."/>
            <person name="Koerich L.B."/>
            <person name="Kristiansen K."/>
            <person name="Kudrna D."/>
            <person name="Kulathinal R.J."/>
            <person name="Kumar S."/>
            <person name="Kwok R."/>
            <person name="Lander E."/>
            <person name="Langley C.H."/>
            <person name="Lapoint R."/>
            <person name="Lazzaro B.P."/>
            <person name="Lee S.J."/>
            <person name="Levesque L."/>
            <person name="Li R."/>
            <person name="Lin C.F."/>
            <person name="Lin M.F."/>
            <person name="Lindblad-Toh K."/>
            <person name="Llopart A."/>
            <person name="Long M."/>
            <person name="Low L."/>
            <person name="Lozovsky E."/>
            <person name="Lu J."/>
            <person name="Luo M."/>
            <person name="Machado C.A."/>
            <person name="Makalowski W."/>
            <person name="Marzo M."/>
            <person name="Matsuda M."/>
            <person name="Matzkin L."/>
            <person name="McAllister B."/>
            <person name="McBride C.S."/>
            <person name="McKernan B."/>
            <person name="McKernan K."/>
            <person name="Mendez-Lago M."/>
            <person name="Minx P."/>
            <person name="Mollenhauer M.U."/>
            <person name="Montooth K."/>
            <person name="Mount S.M."/>
            <person name="Mu X."/>
            <person name="Myers E."/>
            <person name="Negre B."/>
            <person name="Newfeld S."/>
            <person name="Nielsen R."/>
            <person name="Noor M.A."/>
            <person name="O'Grady P."/>
            <person name="Pachter L."/>
            <person name="Papaceit M."/>
            <person name="Parisi M.J."/>
            <person name="Parisi M."/>
            <person name="Parts L."/>
            <person name="Pedersen J.S."/>
            <person name="Pesole G."/>
            <person name="Phillippy A.M."/>
            <person name="Ponting C.P."/>
            <person name="Pop M."/>
            <person name="Porcelli D."/>
            <person name="Powell J.R."/>
            <person name="Prohaska S."/>
            <person name="Pruitt K."/>
            <person name="Puig M."/>
            <person name="Quesneville H."/>
            <person name="Ram K.R."/>
            <person name="Rand D."/>
            <person name="Rasmussen M.D."/>
            <person name="Reed L.K."/>
            <person name="Reenan R."/>
            <person name="Reily A."/>
            <person name="Remington K.A."/>
            <person name="Rieger T.T."/>
            <person name="Ritchie M.G."/>
            <person name="Robin C."/>
            <person name="Rogers Y.H."/>
            <person name="Rohde C."/>
            <person name="Rozas J."/>
            <person name="Rubenfield M.J."/>
            <person name="Ruiz A."/>
            <person name="Russo S."/>
            <person name="Salzberg S.L."/>
            <person name="Sanchez-Gracia A."/>
            <person name="Saranga D.J."/>
            <person name="Sato H."/>
            <person name="Schaeffer S.W."/>
            <person name="Schatz M.C."/>
            <person name="Schlenke T."/>
            <person name="Schwartz R."/>
            <person name="Segarra C."/>
            <person name="Singh R.S."/>
            <person name="Sirot L."/>
            <person name="Sirota M."/>
            <person name="Sisneros N.B."/>
            <person name="Smith C.D."/>
            <person name="Smith T.F."/>
            <person name="Spieth J."/>
            <person name="Stage D.E."/>
            <person name="Stark A."/>
            <person name="Stephan W."/>
            <person name="Strausberg R.L."/>
            <person name="Strempel S."/>
            <person name="Sturgill D."/>
            <person name="Sutton G."/>
            <person name="Sutton G.G."/>
            <person name="Tao W."/>
            <person name="Teichmann S."/>
            <person name="Tobari Y.N."/>
            <person name="Tomimura Y."/>
            <person name="Tsolas J.M."/>
            <person name="Valente V.L."/>
            <person name="Venter E."/>
            <person name="Venter J.C."/>
            <person name="Vicario S."/>
            <person name="Vieira F.G."/>
            <person name="Vilella A.J."/>
            <person name="Villasante A."/>
            <person name="Walenz B."/>
            <person name="Wang J."/>
            <person name="Wasserman M."/>
            <person name="Watts T."/>
            <person name="Wilson D."/>
            <person name="Wilson R.K."/>
            <person name="Wing R.A."/>
            <person name="Wolfner M.F."/>
            <person name="Wong A."/>
            <person name="Wong G.K."/>
            <person name="Wu C.I."/>
            <person name="Wu G."/>
            <person name="Yamamoto D."/>
            <person name="Yang H.P."/>
            <person name="Yang S.P."/>
            <person name="Yorke J.A."/>
            <person name="Yoshida K."/>
            <person name="Zdobnov E."/>
            <person name="Zhang P."/>
            <person name="Zhang Y."/>
            <person name="Zimin A.V."/>
            <person name="Baldwin J."/>
            <person name="Abdouelleil A."/>
            <person name="Abdulkadir J."/>
            <person name="Abebe A."/>
            <person name="Abera B."/>
            <person name="Abreu J."/>
            <person name="Acer S.C."/>
            <person name="Aftuck L."/>
            <person name="Alexander A."/>
            <person name="An P."/>
            <person name="Anderson E."/>
            <person name="Anderson S."/>
            <person name="Arachi H."/>
            <person name="Azer M."/>
            <person name="Bachantsang P."/>
            <person name="Barry A."/>
            <person name="Bayul T."/>
            <person name="Berlin A."/>
            <person name="Bessette D."/>
            <person name="Bloom T."/>
            <person name="Blye J."/>
            <person name="Boguslavskiy L."/>
            <person name="Bonnet C."/>
            <person name="Boukhgalter B."/>
            <person name="Bourzgui I."/>
            <person name="Brown A."/>
            <person name="Cahill P."/>
            <person name="Channer S."/>
            <person name="Cheshatsang Y."/>
            <person name="Chuda L."/>
            <person name="Citroen M."/>
            <person name="Collymore A."/>
            <person name="Cooke P."/>
            <person name="Costello M."/>
            <person name="D'Aco K."/>
            <person name="Daza R."/>
            <person name="De Haan G."/>
            <person name="DeGray S."/>
            <person name="DeMaso C."/>
            <person name="Dhargay N."/>
            <person name="Dooley K."/>
            <person name="Dooley E."/>
            <person name="Doricent M."/>
            <person name="Dorje P."/>
            <person name="Dorjee K."/>
            <person name="Dupes A."/>
            <person name="Elong R."/>
            <person name="Falk J."/>
            <person name="Farina A."/>
            <person name="Faro S."/>
            <person name="Ferguson D."/>
            <person name="Fisher S."/>
            <person name="Foley C.D."/>
            <person name="Franke A."/>
            <person name="Friedrich D."/>
            <person name="Gadbois L."/>
            <person name="Gearin G."/>
            <person name="Gearin C.R."/>
            <person name="Giannoukos G."/>
            <person name="Goode T."/>
            <person name="Graham J."/>
            <person name="Grandbois E."/>
            <person name="Grewal S."/>
            <person name="Gyaltsen K."/>
            <person name="Hafez N."/>
            <person name="Hagos B."/>
            <person name="Hall J."/>
            <person name="Henson C."/>
            <person name="Hollinger A."/>
            <person name="Honan T."/>
            <person name="Huard M.D."/>
            <person name="Hughes L."/>
            <person name="Hurhula B."/>
            <person name="Husby M.E."/>
            <person name="Kamat A."/>
            <person name="Kanga B."/>
            <person name="Kashin S."/>
            <person name="Khazanovich D."/>
            <person name="Kisner P."/>
            <person name="Lance K."/>
            <person name="Lara M."/>
            <person name="Lee W."/>
            <person name="Lennon N."/>
            <person name="Letendre F."/>
            <person name="LeVine R."/>
            <person name="Lipovsky A."/>
            <person name="Liu X."/>
            <person name="Liu J."/>
            <person name="Liu S."/>
            <person name="Lokyitsang T."/>
            <person name="Lokyitsang Y."/>
            <person name="Lubonja R."/>
            <person name="Lui A."/>
            <person name="MacDonald P."/>
            <person name="Magnisalis V."/>
            <person name="Maru K."/>
            <person name="Matthews C."/>
            <person name="McCusker W."/>
            <person name="McDonough S."/>
            <person name="Mehta T."/>
            <person name="Meldrim J."/>
            <person name="Meneus L."/>
            <person name="Mihai O."/>
            <person name="Mihalev A."/>
            <person name="Mihova T."/>
            <person name="Mittelman R."/>
            <person name="Mlenga V."/>
            <person name="Montmayeur A."/>
            <person name="Mulrain L."/>
            <person name="Navidi A."/>
            <person name="Naylor J."/>
            <person name="Negash T."/>
            <person name="Nguyen T."/>
            <person name="Nguyen N."/>
            <person name="Nicol R."/>
            <person name="Norbu C."/>
            <person name="Norbu N."/>
            <person name="Novod N."/>
            <person name="O'Neill B."/>
            <person name="Osman S."/>
            <person name="Markiewicz E."/>
            <person name="Oyono O.L."/>
            <person name="Patti C."/>
            <person name="Phunkhang P."/>
            <person name="Pierre F."/>
            <person name="Priest M."/>
            <person name="Raghuraman S."/>
            <person name="Rege F."/>
            <person name="Reyes R."/>
            <person name="Rise C."/>
            <person name="Rogov P."/>
            <person name="Ross K."/>
            <person name="Ryan E."/>
            <person name="Settipalli S."/>
            <person name="Shea T."/>
            <person name="Sherpa N."/>
            <person name="Shi L."/>
            <person name="Shih D."/>
            <person name="Sparrow T."/>
            <person name="Spaulding J."/>
            <person name="Stalker J."/>
            <person name="Stange-Thomann N."/>
            <person name="Stavropoulos S."/>
            <person name="Stone C."/>
            <person name="Strader C."/>
            <person name="Tesfaye S."/>
            <person name="Thomson T."/>
            <person name="Thoulutsang Y."/>
            <person name="Thoulutsang D."/>
            <person name="Topham K."/>
            <person name="Topping I."/>
            <person name="Tsamla T."/>
            <person name="Vassiliev H."/>
            <person name="Vo A."/>
            <person name="Wangchuk T."/>
            <person name="Wangdi T."/>
            <person name="Weiand M."/>
            <person name="Wilkinson J."/>
            <person name="Wilson A."/>
            <person name="Yadav S."/>
            <person name="Young G."/>
            <person name="Yu Q."/>
            <person name="Zembek L."/>
            <person name="Zhong D."/>
            <person name="Zimmer A."/>
            <person name="Zwirko Z."/>
            <person name="Jaffe D.B."/>
            <person name="Alvarez P."/>
            <person name="Brockman W."/>
            <person name="Butler J."/>
            <person name="Chin C."/>
            <person name="Gnerre S."/>
            <person name="Grabherr M."/>
            <person name="Kleber M."/>
            <person name="Mauceli E."/>
            <person name="MacCallum I."/>
        </authorList>
    </citation>
    <scope>NUCLEOTIDE SEQUENCE [LARGE SCALE GENOMIC DNA]</scope>
    <source>
        <strain evidence="4">Tucson 15287-2541.00</strain>
    </source>
</reference>
<dbReference type="InterPro" id="IPR036249">
    <property type="entry name" value="Thioredoxin-like_sf"/>
</dbReference>
<feature type="domain" description="Thioredoxin" evidence="2">
    <location>
        <begin position="7"/>
        <end position="125"/>
    </location>
</feature>
<dbReference type="eggNOG" id="KOG3425">
    <property type="taxonomic scope" value="Eukaryota"/>
</dbReference>
<evidence type="ECO:0000313" key="3">
    <source>
        <dbReference type="EMBL" id="EDV92027.1"/>
    </source>
</evidence>
<dbReference type="PhylomeDB" id="B4JMT4"/>
<dbReference type="HOGENOM" id="CLU_120161_0_0_1"/>
<dbReference type="PANTHER" id="PTHR12452">
    <property type="entry name" value="42-9-9 PROTEIN-RELATED"/>
    <property type="match status" value="1"/>
</dbReference>
<gene>
    <name evidence="3" type="primary">Dgri\GH24687</name>
    <name evidence="3" type="ORF">Dgri_GH24687</name>
</gene>
<dbReference type="OMA" id="LLHWKGV"/>
<dbReference type="InterPro" id="IPR045108">
    <property type="entry name" value="TXNDC17-like"/>
</dbReference>
<dbReference type="GO" id="GO:0047134">
    <property type="term" value="F:protein-disulfide reductase [NAD(P)H] activity"/>
    <property type="evidence" value="ECO:0007669"/>
    <property type="project" value="InterPro"/>
</dbReference>
<keyword evidence="4" id="KW-1185">Reference proteome</keyword>
<organism evidence="4">
    <name type="scientific">Drosophila grimshawi</name>
    <name type="common">Hawaiian fruit fly</name>
    <name type="synonym">Idiomyia grimshawi</name>
    <dbReference type="NCBI Taxonomy" id="7222"/>
    <lineage>
        <taxon>Eukaryota</taxon>
        <taxon>Metazoa</taxon>
        <taxon>Ecdysozoa</taxon>
        <taxon>Arthropoda</taxon>
        <taxon>Hexapoda</taxon>
        <taxon>Insecta</taxon>
        <taxon>Pterygota</taxon>
        <taxon>Neoptera</taxon>
        <taxon>Endopterygota</taxon>
        <taxon>Diptera</taxon>
        <taxon>Brachycera</taxon>
        <taxon>Muscomorpha</taxon>
        <taxon>Ephydroidea</taxon>
        <taxon>Drosophilidae</taxon>
        <taxon>Drosophila</taxon>
        <taxon>Hawaiian Drosophila</taxon>
    </lineage>
</organism>
<evidence type="ECO:0000313" key="4">
    <source>
        <dbReference type="Proteomes" id="UP000001070"/>
    </source>
</evidence>
<dbReference type="InterPro" id="IPR010357">
    <property type="entry name" value="TXNDC17_dom"/>
</dbReference>
<dbReference type="AlphaFoldDB" id="B4JMT4"/>
<sequence>MPQYMPIQGYKQLEDALKVHAKPNCLIYIYFFGEKDSNGQSWCPDCVAVEETVNTAFREYSHQNSLIFTVDVGNRLAWKDTVDNKFRQPPYSLVEIPTLIRWQGAERLAGAQLKKDDLLRLFFDEAKTQSATDKTVLCQ</sequence>
<proteinExistence type="predicted"/>
<dbReference type="PANTHER" id="PTHR12452:SF6">
    <property type="entry name" value="THIOREDOXIN DOMAIN-CONTAINING PROTEIN 17"/>
    <property type="match status" value="1"/>
</dbReference>
<dbReference type="GO" id="GO:0005829">
    <property type="term" value="C:cytosol"/>
    <property type="evidence" value="ECO:0007669"/>
    <property type="project" value="TreeGrafter"/>
</dbReference>
<evidence type="ECO:0000259" key="2">
    <source>
        <dbReference type="Pfam" id="PF06110"/>
    </source>
</evidence>
<evidence type="ECO:0000256" key="1">
    <source>
        <dbReference type="ARBA" id="ARBA00016949"/>
    </source>
</evidence>
<dbReference type="STRING" id="7222.B4JMT4"/>
<dbReference type="EMBL" id="CH916371">
    <property type="protein sequence ID" value="EDV92027.1"/>
    <property type="molecule type" value="Genomic_DNA"/>
</dbReference>
<dbReference type="Gene3D" id="3.40.30.10">
    <property type="entry name" value="Glutaredoxin"/>
    <property type="match status" value="1"/>
</dbReference>